<dbReference type="Pfam" id="PF14393">
    <property type="entry name" value="DUF4422"/>
    <property type="match status" value="1"/>
</dbReference>
<evidence type="ECO:0000313" key="2">
    <source>
        <dbReference type="EMBL" id="SHI65710.1"/>
    </source>
</evidence>
<dbReference type="AlphaFoldDB" id="A0A1M6CXN0"/>
<dbReference type="RefSeq" id="WP_073165889.1">
    <property type="nucleotide sequence ID" value="NZ_FQZE01000004.1"/>
</dbReference>
<evidence type="ECO:0000259" key="1">
    <source>
        <dbReference type="Pfam" id="PF14393"/>
    </source>
</evidence>
<dbReference type="STRING" id="1168035.SAMN05444280_104129"/>
<evidence type="ECO:0000313" key="3">
    <source>
        <dbReference type="Proteomes" id="UP000184050"/>
    </source>
</evidence>
<reference evidence="2 3" key="1">
    <citation type="submission" date="2016-11" db="EMBL/GenBank/DDBJ databases">
        <authorList>
            <person name="Jaros S."/>
            <person name="Januszkiewicz K."/>
            <person name="Wedrychowicz H."/>
        </authorList>
    </citation>
    <scope>NUCLEOTIDE SEQUENCE [LARGE SCALE GENOMIC DNA]</scope>
    <source>
        <strain evidence="2 3">DSM 27063</strain>
    </source>
</reference>
<accession>A0A1M6CXN0</accession>
<gene>
    <name evidence="2" type="ORF">SAMN05444280_104129</name>
</gene>
<feature type="domain" description="DUF4422" evidence="1">
    <location>
        <begin position="8"/>
        <end position="252"/>
    </location>
</feature>
<organism evidence="2 3">
    <name type="scientific">Tangfeifania diversioriginum</name>
    <dbReference type="NCBI Taxonomy" id="1168035"/>
    <lineage>
        <taxon>Bacteria</taxon>
        <taxon>Pseudomonadati</taxon>
        <taxon>Bacteroidota</taxon>
        <taxon>Bacteroidia</taxon>
        <taxon>Marinilabiliales</taxon>
        <taxon>Prolixibacteraceae</taxon>
        <taxon>Tangfeifania</taxon>
    </lineage>
</organism>
<dbReference type="OrthoDB" id="9798746at2"/>
<proteinExistence type="predicted"/>
<dbReference type="InterPro" id="IPR025536">
    <property type="entry name" value="DUF4422"/>
</dbReference>
<keyword evidence="3" id="KW-1185">Reference proteome</keyword>
<sequence length="275" mass="32954">MSNSNNIRIYSFYYKDTVIPVDDELYCPVMAGNALKSNHVNIQGDDSGDSISEKNKYFSELTGIYWVWKNTRHDITGSCHYRRYFTAQNEPLDLKIKRALYLPLGLNKKRHGLVYTSNVDRFRHRILNKTEIEEIFQDYDAILPQSRKLKYTVKKHYSRYHNLADLEVIEQIIKTMHPEYLSSYYEVLNGTLLYANNMFILPEVHFKNFMQWWFSIIFDFEKQINPENYTGYQQRIIGFLAERLLTVWFTHHKLKVKELPVIYFKKIKFSNVQQK</sequence>
<dbReference type="EMBL" id="FQZE01000004">
    <property type="protein sequence ID" value="SHI65710.1"/>
    <property type="molecule type" value="Genomic_DNA"/>
</dbReference>
<dbReference type="Proteomes" id="UP000184050">
    <property type="component" value="Unassembled WGS sequence"/>
</dbReference>
<name>A0A1M6CXN0_9BACT</name>
<protein>
    <recommendedName>
        <fullName evidence="1">DUF4422 domain-containing protein</fullName>
    </recommendedName>
</protein>